<dbReference type="Pfam" id="PF06309">
    <property type="entry name" value="Torsin"/>
    <property type="match status" value="1"/>
</dbReference>
<name>A0AAV5U7M8_9BILA</name>
<evidence type="ECO:0000256" key="1">
    <source>
        <dbReference type="ARBA" id="ARBA00004319"/>
    </source>
</evidence>
<dbReference type="Gene3D" id="3.40.50.300">
    <property type="entry name" value="P-loop containing nucleotide triphosphate hydrolases"/>
    <property type="match status" value="1"/>
</dbReference>
<dbReference type="InterPro" id="IPR027417">
    <property type="entry name" value="P-loop_NTPase"/>
</dbReference>
<gene>
    <name evidence="11" type="ORF">PENTCL1PPCAC_25070</name>
</gene>
<organism evidence="11 12">
    <name type="scientific">Pristionchus entomophagus</name>
    <dbReference type="NCBI Taxonomy" id="358040"/>
    <lineage>
        <taxon>Eukaryota</taxon>
        <taxon>Metazoa</taxon>
        <taxon>Ecdysozoa</taxon>
        <taxon>Nematoda</taxon>
        <taxon>Chromadorea</taxon>
        <taxon>Rhabditida</taxon>
        <taxon>Rhabditina</taxon>
        <taxon>Diplogasteromorpha</taxon>
        <taxon>Diplogasteroidea</taxon>
        <taxon>Neodiplogasteridae</taxon>
        <taxon>Pristionchus</taxon>
    </lineage>
</organism>
<evidence type="ECO:0000256" key="5">
    <source>
        <dbReference type="ARBA" id="ARBA00022824"/>
    </source>
</evidence>
<dbReference type="PANTHER" id="PTHR10760:SF2">
    <property type="entry name" value="LD13476P-RELATED"/>
    <property type="match status" value="1"/>
</dbReference>
<reference evidence="11" key="1">
    <citation type="submission" date="2023-10" db="EMBL/GenBank/DDBJ databases">
        <title>Genome assembly of Pristionchus species.</title>
        <authorList>
            <person name="Yoshida K."/>
            <person name="Sommer R.J."/>
        </authorList>
    </citation>
    <scope>NUCLEOTIDE SEQUENCE</scope>
    <source>
        <strain evidence="11">RS0144</strain>
    </source>
</reference>
<evidence type="ECO:0000313" key="11">
    <source>
        <dbReference type="EMBL" id="GMT02896.1"/>
    </source>
</evidence>
<dbReference type="GO" id="GO:0071218">
    <property type="term" value="P:cellular response to misfolded protein"/>
    <property type="evidence" value="ECO:0007669"/>
    <property type="project" value="TreeGrafter"/>
</dbReference>
<dbReference type="SUPFAM" id="SSF52540">
    <property type="entry name" value="P-loop containing nucleoside triphosphate hydrolases"/>
    <property type="match status" value="1"/>
</dbReference>
<evidence type="ECO:0000256" key="4">
    <source>
        <dbReference type="ARBA" id="ARBA00022741"/>
    </source>
</evidence>
<comment type="similarity">
    <text evidence="2">Belongs to the ClpA/ClpB family. Torsin subfamily.</text>
</comment>
<evidence type="ECO:0000256" key="6">
    <source>
        <dbReference type="ARBA" id="ARBA00022840"/>
    </source>
</evidence>
<keyword evidence="12" id="KW-1185">Reference proteome</keyword>
<keyword evidence="4" id="KW-0547">Nucleotide-binding</keyword>
<dbReference type="AlphaFoldDB" id="A0AAV5U7M8"/>
<dbReference type="GO" id="GO:0005524">
    <property type="term" value="F:ATP binding"/>
    <property type="evidence" value="ECO:0007669"/>
    <property type="project" value="UniProtKB-KW"/>
</dbReference>
<evidence type="ECO:0000313" key="12">
    <source>
        <dbReference type="Proteomes" id="UP001432027"/>
    </source>
</evidence>
<dbReference type="InterPro" id="IPR003593">
    <property type="entry name" value="AAA+_ATPase"/>
</dbReference>
<dbReference type="PRINTS" id="PR00300">
    <property type="entry name" value="CLPPROTEASEA"/>
</dbReference>
<sequence>RLVLIPEMGRSMQQCVLLTLLLPFTMADPLSLLIGGTVTVGGGVFYAFRDKIKCKLYECCESPYVEPNFKKMEEELKHLVYGQHIVQETLIPALKSHFDRQPSKPLVLSFHGATGSGKNHVSRIIAKNIYQKGLASGYVHHIVATAEFPDRSRMHEYQVELQKRLLTSVATCGRSLFIFDEVDKLPEQLLSSIKPFLDYYDSVKGVDFRNSIFILLSNAGGDAISKSAIVHRASGQPRTKMRVSDLERTVSEHVFNTPGGLKMSELISNHLIDHFVPFLPLEREHVRNCISYYVRDRDATAAGDASLIDEILNELQFYPTADPAFSSSGCKRVQQKSDVALYRWRSRRKEKAEAAGGVRAADEAAPATDHDEI</sequence>
<feature type="domain" description="AAA+ ATPase" evidence="10">
    <location>
        <begin position="104"/>
        <end position="235"/>
    </location>
</feature>
<evidence type="ECO:0000256" key="2">
    <source>
        <dbReference type="ARBA" id="ARBA00006235"/>
    </source>
</evidence>
<accession>A0AAV5U7M8</accession>
<feature type="signal peptide" evidence="9">
    <location>
        <begin position="1"/>
        <end position="27"/>
    </location>
</feature>
<evidence type="ECO:0000259" key="10">
    <source>
        <dbReference type="SMART" id="SM00382"/>
    </source>
</evidence>
<evidence type="ECO:0000256" key="8">
    <source>
        <dbReference type="SAM" id="MobiDB-lite"/>
    </source>
</evidence>
<dbReference type="PANTHER" id="PTHR10760">
    <property type="entry name" value="TORSIN"/>
    <property type="match status" value="1"/>
</dbReference>
<dbReference type="CDD" id="cd00009">
    <property type="entry name" value="AAA"/>
    <property type="match status" value="1"/>
</dbReference>
<feature type="non-terminal residue" evidence="11">
    <location>
        <position position="1"/>
    </location>
</feature>
<comment type="subcellular location">
    <subcellularLocation>
        <location evidence="1">Endoplasmic reticulum lumen</location>
    </subcellularLocation>
</comment>
<dbReference type="GO" id="GO:0016887">
    <property type="term" value="F:ATP hydrolysis activity"/>
    <property type="evidence" value="ECO:0007669"/>
    <property type="project" value="InterPro"/>
</dbReference>
<evidence type="ECO:0000256" key="9">
    <source>
        <dbReference type="SAM" id="SignalP"/>
    </source>
</evidence>
<dbReference type="Pfam" id="PF21376">
    <property type="entry name" value="TOR1A_C"/>
    <property type="match status" value="1"/>
</dbReference>
<keyword evidence="6" id="KW-0067">ATP-binding</keyword>
<keyword evidence="5" id="KW-0256">Endoplasmic reticulum</keyword>
<dbReference type="InterPro" id="IPR049337">
    <property type="entry name" value="TOR1A_C"/>
</dbReference>
<evidence type="ECO:0000256" key="3">
    <source>
        <dbReference type="ARBA" id="ARBA00022729"/>
    </source>
</evidence>
<dbReference type="SMART" id="SM00382">
    <property type="entry name" value="AAA"/>
    <property type="match status" value="1"/>
</dbReference>
<keyword evidence="3 9" id="KW-0732">Signal</keyword>
<dbReference type="GO" id="GO:0005788">
    <property type="term" value="C:endoplasmic reticulum lumen"/>
    <property type="evidence" value="ECO:0007669"/>
    <property type="project" value="UniProtKB-SubCell"/>
</dbReference>
<evidence type="ECO:0000256" key="7">
    <source>
        <dbReference type="ARBA" id="ARBA00023180"/>
    </source>
</evidence>
<comment type="caution">
    <text evidence="11">The sequence shown here is derived from an EMBL/GenBank/DDBJ whole genome shotgun (WGS) entry which is preliminary data.</text>
</comment>
<dbReference type="InterPro" id="IPR010448">
    <property type="entry name" value="Torsin"/>
</dbReference>
<dbReference type="Proteomes" id="UP001432027">
    <property type="component" value="Unassembled WGS sequence"/>
</dbReference>
<dbReference type="FunFam" id="3.40.50.300:FF:002276">
    <property type="entry name" value="Torsin, putative"/>
    <property type="match status" value="1"/>
</dbReference>
<protein>
    <recommendedName>
        <fullName evidence="10">AAA+ ATPase domain-containing protein</fullName>
    </recommendedName>
</protein>
<keyword evidence="7" id="KW-0325">Glycoprotein</keyword>
<dbReference type="InterPro" id="IPR001270">
    <property type="entry name" value="ClpA/B"/>
</dbReference>
<dbReference type="EMBL" id="BTSX01000006">
    <property type="protein sequence ID" value="GMT02896.1"/>
    <property type="molecule type" value="Genomic_DNA"/>
</dbReference>
<proteinExistence type="inferred from homology"/>
<feature type="compositionally biased region" description="Low complexity" evidence="8">
    <location>
        <begin position="354"/>
        <end position="367"/>
    </location>
</feature>
<feature type="region of interest" description="Disordered" evidence="8">
    <location>
        <begin position="349"/>
        <end position="373"/>
    </location>
</feature>
<feature type="chain" id="PRO_5043540281" description="AAA+ ATPase domain-containing protein" evidence="9">
    <location>
        <begin position="28"/>
        <end position="373"/>
    </location>
</feature>